<feature type="region of interest" description="Disordered" evidence="1">
    <location>
        <begin position="409"/>
        <end position="448"/>
    </location>
</feature>
<evidence type="ECO:0000313" key="3">
    <source>
        <dbReference type="EMBL" id="TEB39902.1"/>
    </source>
</evidence>
<feature type="domain" description="G-patch" evidence="2">
    <location>
        <begin position="212"/>
        <end position="238"/>
    </location>
</feature>
<evidence type="ECO:0000256" key="1">
    <source>
        <dbReference type="SAM" id="MobiDB-lite"/>
    </source>
</evidence>
<feature type="compositionally biased region" description="Basic residues" evidence="1">
    <location>
        <begin position="421"/>
        <end position="433"/>
    </location>
</feature>
<evidence type="ECO:0000313" key="4">
    <source>
        <dbReference type="Proteomes" id="UP000298030"/>
    </source>
</evidence>
<dbReference type="STRING" id="71717.A0A4Y7U288"/>
<dbReference type="InterPro" id="IPR000467">
    <property type="entry name" value="G_patch_dom"/>
</dbReference>
<dbReference type="AlphaFoldDB" id="A0A4Y7U288"/>
<comment type="caution">
    <text evidence="3">The sequence shown here is derived from an EMBL/GenBank/DDBJ whole genome shotgun (WGS) entry which is preliminary data.</text>
</comment>
<dbReference type="Proteomes" id="UP000298030">
    <property type="component" value="Unassembled WGS sequence"/>
</dbReference>
<gene>
    <name evidence="3" type="ORF">FA13DRAFT_1724114</name>
</gene>
<dbReference type="PROSITE" id="PS50174">
    <property type="entry name" value="G_PATCH"/>
    <property type="match status" value="1"/>
</dbReference>
<dbReference type="EMBL" id="QPFP01000001">
    <property type="protein sequence ID" value="TEB39902.1"/>
    <property type="molecule type" value="Genomic_DNA"/>
</dbReference>
<reference evidence="3 4" key="1">
    <citation type="journal article" date="2019" name="Nat. Ecol. Evol.">
        <title>Megaphylogeny resolves global patterns of mushroom evolution.</title>
        <authorList>
            <person name="Varga T."/>
            <person name="Krizsan K."/>
            <person name="Foldi C."/>
            <person name="Dima B."/>
            <person name="Sanchez-Garcia M."/>
            <person name="Sanchez-Ramirez S."/>
            <person name="Szollosi G.J."/>
            <person name="Szarkandi J.G."/>
            <person name="Papp V."/>
            <person name="Albert L."/>
            <person name="Andreopoulos W."/>
            <person name="Angelini C."/>
            <person name="Antonin V."/>
            <person name="Barry K.W."/>
            <person name="Bougher N.L."/>
            <person name="Buchanan P."/>
            <person name="Buyck B."/>
            <person name="Bense V."/>
            <person name="Catcheside P."/>
            <person name="Chovatia M."/>
            <person name="Cooper J."/>
            <person name="Damon W."/>
            <person name="Desjardin D."/>
            <person name="Finy P."/>
            <person name="Geml J."/>
            <person name="Haridas S."/>
            <person name="Hughes K."/>
            <person name="Justo A."/>
            <person name="Karasinski D."/>
            <person name="Kautmanova I."/>
            <person name="Kiss B."/>
            <person name="Kocsube S."/>
            <person name="Kotiranta H."/>
            <person name="LaButti K.M."/>
            <person name="Lechner B.E."/>
            <person name="Liimatainen K."/>
            <person name="Lipzen A."/>
            <person name="Lukacs Z."/>
            <person name="Mihaltcheva S."/>
            <person name="Morgado L.N."/>
            <person name="Niskanen T."/>
            <person name="Noordeloos M.E."/>
            <person name="Ohm R.A."/>
            <person name="Ortiz-Santana B."/>
            <person name="Ovrebo C."/>
            <person name="Racz N."/>
            <person name="Riley R."/>
            <person name="Savchenko A."/>
            <person name="Shiryaev A."/>
            <person name="Soop K."/>
            <person name="Spirin V."/>
            <person name="Szebenyi C."/>
            <person name="Tomsovsky M."/>
            <person name="Tulloss R.E."/>
            <person name="Uehling J."/>
            <person name="Grigoriev I.V."/>
            <person name="Vagvolgyi C."/>
            <person name="Papp T."/>
            <person name="Martin F.M."/>
            <person name="Miettinen O."/>
            <person name="Hibbett D.S."/>
            <person name="Nagy L.G."/>
        </authorList>
    </citation>
    <scope>NUCLEOTIDE SEQUENCE [LARGE SCALE GENOMIC DNA]</scope>
    <source>
        <strain evidence="3 4">FP101781</strain>
    </source>
</reference>
<feature type="region of interest" description="Disordered" evidence="1">
    <location>
        <begin position="287"/>
        <end position="344"/>
    </location>
</feature>
<feature type="compositionally biased region" description="Basic and acidic residues" evidence="1">
    <location>
        <begin position="409"/>
        <end position="420"/>
    </location>
</feature>
<sequence>MATQSYTVYSDYDPEKDRERLLRETGQQIPDDKAATVALDPEEQWRKEASIIYKRASLATSAPKFVPAKVADGEWDNISTAPTLSSTLNGKEPSGIAGWYLGLTANSSASASASPAPTPSQSRPPSAPASTPAPINCTSKANRPDKNNWFIQNVISASPSGSSSHTPFSIPLSSDLTSSFTPAATQTLADILGRDPPQEGKHTPPVWISLGPGNKGFGMLQKSGWNEGEALGPYARLGWDVEGILGEEKVEKWKGKQREAKVEYVEVPATRKRVREDDEVTEVRKVETIDLTLDSDDESEGGSDEAEEEPRIDGTPLAGDVKAEEVEDNNTLNTSHDGHGGTALLTPISTILKSDKLGIGLKPKLTSSASSKGAYRVPILKDTRRNQVQASTSRGFKVTSTQGVLDELRRREREERERRVFGKGRRGKERKRRKEEQERKGLLAYMNA</sequence>
<keyword evidence="4" id="KW-1185">Reference proteome</keyword>
<dbReference type="PANTHER" id="PTHR20923">
    <property type="entry name" value="BAT4 PROTEIN-RELATED"/>
    <property type="match status" value="1"/>
</dbReference>
<feature type="compositionally biased region" description="Low complexity" evidence="1">
    <location>
        <begin position="108"/>
        <end position="134"/>
    </location>
</feature>
<name>A0A4Y7U288_COPMI</name>
<feature type="region of interest" description="Disordered" evidence="1">
    <location>
        <begin position="108"/>
        <end position="143"/>
    </location>
</feature>
<dbReference type="OrthoDB" id="2538319at2759"/>
<protein>
    <recommendedName>
        <fullName evidence="2">G-patch domain-containing protein</fullName>
    </recommendedName>
</protein>
<feature type="compositionally biased region" description="Acidic residues" evidence="1">
    <location>
        <begin position="293"/>
        <end position="310"/>
    </location>
</feature>
<dbReference type="GO" id="GO:0003676">
    <property type="term" value="F:nucleic acid binding"/>
    <property type="evidence" value="ECO:0007669"/>
    <property type="project" value="InterPro"/>
</dbReference>
<accession>A0A4Y7U288</accession>
<dbReference type="PANTHER" id="PTHR20923:SF1">
    <property type="entry name" value="G PATCH DOMAIN AND ANKYRIN REPEAT-CONTAINING PROTEIN 1"/>
    <property type="match status" value="1"/>
</dbReference>
<organism evidence="3 4">
    <name type="scientific">Coprinellus micaceus</name>
    <name type="common">Glistening ink-cap mushroom</name>
    <name type="synonym">Coprinus micaceus</name>
    <dbReference type="NCBI Taxonomy" id="71717"/>
    <lineage>
        <taxon>Eukaryota</taxon>
        <taxon>Fungi</taxon>
        <taxon>Dikarya</taxon>
        <taxon>Basidiomycota</taxon>
        <taxon>Agaricomycotina</taxon>
        <taxon>Agaricomycetes</taxon>
        <taxon>Agaricomycetidae</taxon>
        <taxon>Agaricales</taxon>
        <taxon>Agaricineae</taxon>
        <taxon>Psathyrellaceae</taxon>
        <taxon>Coprinellus</taxon>
    </lineage>
</organism>
<evidence type="ECO:0000259" key="2">
    <source>
        <dbReference type="PROSITE" id="PS50174"/>
    </source>
</evidence>
<proteinExistence type="predicted"/>
<dbReference type="InterPro" id="IPR039146">
    <property type="entry name" value="GPANK1"/>
</dbReference>